<sequence length="674" mass="72719">MIQEAAHNLVRPTEPAGSPTAWTGAYRPDIDGMRAIAVLAVVVFHAGFPGLLGGFIGVDVFFVISGYLIGGQVFREAVAQEFRFSRFYARRVRRILPALYALLAVVFGLGALLLTPLELRELGKEAFAATFGASNLLFYTAGGYFDPASDHLPLLMSWSLGVEEQFYIIFPILVLLCLRIRPRLFMPILVLGTLISFAGSIGLRHLDPKAAFYLLPTRAWELGLGAILALSERRSSPWAPPRPVAEVAAVAAVAALAAGMALYRPTIAFPGCYALIPTLAAAILIATPGSLFNRKVLSWAPFVFIGKISYSWYLWHWPLFFLNRVLAPGGKGLPPLALLILSLVPAVASWRWVEQPFRRRILGDRAVLVRYGVAATLIALPALLFFMTDGWPSRFSPAVRQMSRTVSEAKADPCLAPYGAVAPSNPATCLPASAGPRVLVLGDSHGSAIAPGFKALAAREGYGFGQITKSSCPPLWGFAREVPGRLGHLAQCQAFQREAFAYVERHPEIQVVVLAGYWSSGMVLTDGQGADVPLDVALSDTIGRLTAAKRRVIVVDDVPTFRFDPYGRVVGDMIPARAAAQRWFARTPGVFAARHDEIFDDPAASILRSAANGRPGVAFFDTKSRLCASEGCRYGAPGKLYYFDFQHLTTAGAKAATEGFTLRAPAASATAAKP</sequence>
<comment type="caution">
    <text evidence="5">The sequence shown here is derived from an EMBL/GenBank/DDBJ whole genome shotgun (WGS) entry which is preliminary data.</text>
</comment>
<keyword evidence="2" id="KW-0812">Transmembrane</keyword>
<feature type="transmembrane region" description="Helical" evidence="2">
    <location>
        <begin position="165"/>
        <end position="181"/>
    </location>
</feature>
<feature type="transmembrane region" description="Helical" evidence="2">
    <location>
        <begin position="335"/>
        <end position="353"/>
    </location>
</feature>
<dbReference type="RefSeq" id="WP_310030530.1">
    <property type="nucleotide sequence ID" value="NZ_JAVDRL010000004.1"/>
</dbReference>
<feature type="domain" description="Acyltransferase 3" evidence="3">
    <location>
        <begin position="29"/>
        <end position="347"/>
    </location>
</feature>
<keyword evidence="6" id="KW-1185">Reference proteome</keyword>
<feature type="transmembrane region" description="Helical" evidence="2">
    <location>
        <begin position="188"/>
        <end position="206"/>
    </location>
</feature>
<dbReference type="InterPro" id="IPR050879">
    <property type="entry name" value="Acyltransferase_3"/>
</dbReference>
<feature type="transmembrane region" description="Helical" evidence="2">
    <location>
        <begin position="95"/>
        <end position="114"/>
    </location>
</feature>
<feature type="domain" description="SGNH" evidence="4">
    <location>
        <begin position="427"/>
        <end position="658"/>
    </location>
</feature>
<accession>A0ABU1MXB1</accession>
<evidence type="ECO:0000256" key="2">
    <source>
        <dbReference type="SAM" id="Phobius"/>
    </source>
</evidence>
<evidence type="ECO:0000313" key="5">
    <source>
        <dbReference type="EMBL" id="MDR6530811.1"/>
    </source>
</evidence>
<feature type="transmembrane region" description="Helical" evidence="2">
    <location>
        <begin position="36"/>
        <end position="69"/>
    </location>
</feature>
<gene>
    <name evidence="5" type="ORF">J2800_001550</name>
</gene>
<evidence type="ECO:0000259" key="4">
    <source>
        <dbReference type="Pfam" id="PF19040"/>
    </source>
</evidence>
<protein>
    <submittedName>
        <fullName evidence="5">Peptidoglycan/LPS O-acetylase OafA/YrhL</fullName>
    </submittedName>
</protein>
<evidence type="ECO:0000259" key="3">
    <source>
        <dbReference type="Pfam" id="PF01757"/>
    </source>
</evidence>
<evidence type="ECO:0000313" key="6">
    <source>
        <dbReference type="Proteomes" id="UP001262754"/>
    </source>
</evidence>
<proteinExistence type="predicted"/>
<dbReference type="Pfam" id="PF19040">
    <property type="entry name" value="SGNH"/>
    <property type="match status" value="1"/>
</dbReference>
<feature type="region of interest" description="Disordered" evidence="1">
    <location>
        <begin position="1"/>
        <end position="20"/>
    </location>
</feature>
<evidence type="ECO:0000256" key="1">
    <source>
        <dbReference type="SAM" id="MobiDB-lite"/>
    </source>
</evidence>
<dbReference type="Pfam" id="PF01757">
    <property type="entry name" value="Acyl_transf_3"/>
    <property type="match status" value="1"/>
</dbReference>
<dbReference type="PANTHER" id="PTHR23028">
    <property type="entry name" value="ACETYLTRANSFERASE"/>
    <property type="match status" value="1"/>
</dbReference>
<dbReference type="PANTHER" id="PTHR23028:SF53">
    <property type="entry name" value="ACYL_TRANSF_3 DOMAIN-CONTAINING PROTEIN"/>
    <property type="match status" value="1"/>
</dbReference>
<dbReference type="Proteomes" id="UP001262754">
    <property type="component" value="Unassembled WGS sequence"/>
</dbReference>
<dbReference type="InterPro" id="IPR002656">
    <property type="entry name" value="Acyl_transf_3_dom"/>
</dbReference>
<organism evidence="5 6">
    <name type="scientific">Caulobacter rhizosphaerae</name>
    <dbReference type="NCBI Taxonomy" id="2010972"/>
    <lineage>
        <taxon>Bacteria</taxon>
        <taxon>Pseudomonadati</taxon>
        <taxon>Pseudomonadota</taxon>
        <taxon>Alphaproteobacteria</taxon>
        <taxon>Caulobacterales</taxon>
        <taxon>Caulobacteraceae</taxon>
        <taxon>Caulobacter</taxon>
    </lineage>
</organism>
<reference evidence="5 6" key="1">
    <citation type="submission" date="2023-07" db="EMBL/GenBank/DDBJ databases">
        <title>Sorghum-associated microbial communities from plants grown in Nebraska, USA.</title>
        <authorList>
            <person name="Schachtman D."/>
        </authorList>
    </citation>
    <scope>NUCLEOTIDE SEQUENCE [LARGE SCALE GENOMIC DNA]</scope>
    <source>
        <strain evidence="5 6">DS2154</strain>
    </source>
</reference>
<feature type="transmembrane region" description="Helical" evidence="2">
    <location>
        <begin position="267"/>
        <end position="287"/>
    </location>
</feature>
<feature type="transmembrane region" description="Helical" evidence="2">
    <location>
        <begin position="365"/>
        <end position="387"/>
    </location>
</feature>
<dbReference type="EMBL" id="JAVDRL010000004">
    <property type="protein sequence ID" value="MDR6530811.1"/>
    <property type="molecule type" value="Genomic_DNA"/>
</dbReference>
<keyword evidence="2" id="KW-0472">Membrane</keyword>
<dbReference type="InterPro" id="IPR043968">
    <property type="entry name" value="SGNH"/>
</dbReference>
<name>A0ABU1MXB1_9CAUL</name>
<feature type="transmembrane region" description="Helical" evidence="2">
    <location>
        <begin position="296"/>
        <end position="315"/>
    </location>
</feature>
<keyword evidence="2" id="KW-1133">Transmembrane helix</keyword>